<comment type="caution">
    <text evidence="2">The sequence shown here is derived from an EMBL/GenBank/DDBJ whole genome shotgun (WGS) entry which is preliminary data.</text>
</comment>
<reference evidence="2" key="1">
    <citation type="journal article" date="2014" name="Front. Microbiol.">
        <title>High frequency of phylogenetically diverse reductive dehalogenase-homologous genes in deep subseafloor sedimentary metagenomes.</title>
        <authorList>
            <person name="Kawai M."/>
            <person name="Futagami T."/>
            <person name="Toyoda A."/>
            <person name="Takaki Y."/>
            <person name="Nishi S."/>
            <person name="Hori S."/>
            <person name="Arai W."/>
            <person name="Tsubouchi T."/>
            <person name="Morono Y."/>
            <person name="Uchiyama I."/>
            <person name="Ito T."/>
            <person name="Fujiyama A."/>
            <person name="Inagaki F."/>
            <person name="Takami H."/>
        </authorList>
    </citation>
    <scope>NUCLEOTIDE SEQUENCE</scope>
    <source>
        <strain evidence="2">Expedition CK06-06</strain>
    </source>
</reference>
<sequence>MSWKGKLVAAACRRKGFLTTAIVYGLGGRFFTREFYRAQGEIAAKTPGTGGCISLSFDVDYPEDAESLPEVCEFLDQLGLKASFAVIGRLVEAYPDQHRVVVRAGHEIINHTYSHPANELLHPHEHFDELSAQDQKDQILQCHRVCQDLLGVSPPGFRAPHFGNIQGRLFYETLAGLGYRFSSSLSSAASPAFGLPFSTGHGIWEFPVSCCPRHPFAVLDTWHCFRKQKARHREEG</sequence>
<dbReference type="AlphaFoldDB" id="X1N7U7"/>
<dbReference type="Pfam" id="PF01522">
    <property type="entry name" value="Polysacc_deac_1"/>
    <property type="match status" value="1"/>
</dbReference>
<proteinExistence type="predicted"/>
<dbReference type="CDD" id="cd10917">
    <property type="entry name" value="CE4_NodB_like_6s_7s"/>
    <property type="match status" value="1"/>
</dbReference>
<feature type="non-terminal residue" evidence="2">
    <location>
        <position position="236"/>
    </location>
</feature>
<feature type="domain" description="NodB homology" evidence="1">
    <location>
        <begin position="51"/>
        <end position="236"/>
    </location>
</feature>
<protein>
    <recommendedName>
        <fullName evidence="1">NodB homology domain-containing protein</fullName>
    </recommendedName>
</protein>
<dbReference type="InterPro" id="IPR011330">
    <property type="entry name" value="Glyco_hydro/deAcase_b/a-brl"/>
</dbReference>
<dbReference type="PROSITE" id="PS51677">
    <property type="entry name" value="NODB"/>
    <property type="match status" value="1"/>
</dbReference>
<dbReference type="InterPro" id="IPR050248">
    <property type="entry name" value="Polysacc_deacetylase_ArnD"/>
</dbReference>
<gene>
    <name evidence="2" type="ORF">S06H3_42609</name>
</gene>
<accession>X1N7U7</accession>
<dbReference type="GO" id="GO:0016810">
    <property type="term" value="F:hydrolase activity, acting on carbon-nitrogen (but not peptide) bonds"/>
    <property type="evidence" value="ECO:0007669"/>
    <property type="project" value="InterPro"/>
</dbReference>
<dbReference type="GO" id="GO:0005975">
    <property type="term" value="P:carbohydrate metabolic process"/>
    <property type="evidence" value="ECO:0007669"/>
    <property type="project" value="InterPro"/>
</dbReference>
<dbReference type="SUPFAM" id="SSF88713">
    <property type="entry name" value="Glycoside hydrolase/deacetylase"/>
    <property type="match status" value="1"/>
</dbReference>
<dbReference type="Gene3D" id="3.20.20.370">
    <property type="entry name" value="Glycoside hydrolase/deacetylase"/>
    <property type="match status" value="1"/>
</dbReference>
<dbReference type="InterPro" id="IPR002509">
    <property type="entry name" value="NODB_dom"/>
</dbReference>
<dbReference type="EMBL" id="BARV01026364">
    <property type="protein sequence ID" value="GAI40072.1"/>
    <property type="molecule type" value="Genomic_DNA"/>
</dbReference>
<name>X1N7U7_9ZZZZ</name>
<evidence type="ECO:0000259" key="1">
    <source>
        <dbReference type="PROSITE" id="PS51677"/>
    </source>
</evidence>
<evidence type="ECO:0000313" key="2">
    <source>
        <dbReference type="EMBL" id="GAI40072.1"/>
    </source>
</evidence>
<dbReference type="PANTHER" id="PTHR10587">
    <property type="entry name" value="GLYCOSYL TRANSFERASE-RELATED"/>
    <property type="match status" value="1"/>
</dbReference>
<organism evidence="2">
    <name type="scientific">marine sediment metagenome</name>
    <dbReference type="NCBI Taxonomy" id="412755"/>
    <lineage>
        <taxon>unclassified sequences</taxon>
        <taxon>metagenomes</taxon>
        <taxon>ecological metagenomes</taxon>
    </lineage>
</organism>